<proteinExistence type="predicted"/>
<dbReference type="AlphaFoldDB" id="A0A6P0DGW4"/>
<accession>A0A6P0DGW4</accession>
<reference evidence="1 2" key="1">
    <citation type="submission" date="2020-01" db="EMBL/GenBank/DDBJ databases">
        <title>Rhizobium genotypes associated with high levels of biological nitrogen fixation by grain legumes in a temperate-maritime cropping system.</title>
        <authorList>
            <person name="Maluk M."/>
            <person name="Francesc Ferrando Molina F."/>
            <person name="Lopez Del Egido L."/>
            <person name="Lafos M."/>
            <person name="Langarica-Fuentes A."/>
            <person name="Gebre Yohannes G."/>
            <person name="Young M.W."/>
            <person name="Martin P."/>
            <person name="Gantlett R."/>
            <person name="Kenicer G."/>
            <person name="Hawes C."/>
            <person name="Begg G.S."/>
            <person name="Quilliam R.S."/>
            <person name="Squire G.R."/>
            <person name="Poole P.S."/>
            <person name="Young P.W."/>
            <person name="Iannetta P.M."/>
            <person name="James E.K."/>
        </authorList>
    </citation>
    <scope>NUCLEOTIDE SEQUENCE [LARGE SCALE GENOMIC DNA]</scope>
    <source>
        <strain evidence="1 2">JHI944</strain>
    </source>
</reference>
<organism evidence="1 2">
    <name type="scientific">Rhizobium leguminosarum</name>
    <dbReference type="NCBI Taxonomy" id="384"/>
    <lineage>
        <taxon>Bacteria</taxon>
        <taxon>Pseudomonadati</taxon>
        <taxon>Pseudomonadota</taxon>
        <taxon>Alphaproteobacteria</taxon>
        <taxon>Hyphomicrobiales</taxon>
        <taxon>Rhizobiaceae</taxon>
        <taxon>Rhizobium/Agrobacterium group</taxon>
        <taxon>Rhizobium</taxon>
    </lineage>
</organism>
<dbReference type="RefSeq" id="WP_027691096.1">
    <property type="nucleotide sequence ID" value="NZ_CP121635.1"/>
</dbReference>
<dbReference type="EMBL" id="WXXP01000010">
    <property type="protein sequence ID" value="NEK52208.1"/>
    <property type="molecule type" value="Genomic_DNA"/>
</dbReference>
<sequence length="183" mass="19955">MLDSFNSETGSREDGILDIDRRLADYGLGLGAHCGYPKPHGMVAKRLIGCDNDLVIGIRPTETGLDILLVGGGEHANDAIERWALPPAEGMEAVDEAIDQIIHAVSEKIRPYVGLSVSPQTGTFRRVPVIFDPTWNMSGAKGRRTDIPSGISFSAKPPWRQCRPPWRLSTVTVPLLFPLDRAA</sequence>
<protein>
    <submittedName>
        <fullName evidence="1">Uncharacterized protein</fullName>
    </submittedName>
</protein>
<dbReference type="Proteomes" id="UP000471409">
    <property type="component" value="Unassembled WGS sequence"/>
</dbReference>
<comment type="caution">
    <text evidence="1">The sequence shown here is derived from an EMBL/GenBank/DDBJ whole genome shotgun (WGS) entry which is preliminary data.</text>
</comment>
<evidence type="ECO:0000313" key="1">
    <source>
        <dbReference type="EMBL" id="NEK52208.1"/>
    </source>
</evidence>
<name>A0A6P0DGW4_RHILE</name>
<evidence type="ECO:0000313" key="2">
    <source>
        <dbReference type="Proteomes" id="UP000471409"/>
    </source>
</evidence>
<gene>
    <name evidence="1" type="ORF">GUK36_22540</name>
</gene>